<proteinExistence type="predicted"/>
<dbReference type="Proteomes" id="UP000547614">
    <property type="component" value="Unassembled WGS sequence"/>
</dbReference>
<comment type="caution">
    <text evidence="2">The sequence shown here is derived from an EMBL/GenBank/DDBJ whole genome shotgun (WGS) entry which is preliminary data.</text>
</comment>
<evidence type="ECO:0000313" key="2">
    <source>
        <dbReference type="EMBL" id="MBB3190422.1"/>
    </source>
</evidence>
<dbReference type="RefSeq" id="WP_183325154.1">
    <property type="nucleotide sequence ID" value="NZ_JACHXP010000006.1"/>
</dbReference>
<dbReference type="EMBL" id="JACHXP010000006">
    <property type="protein sequence ID" value="MBB3190422.1"/>
    <property type="molecule type" value="Genomic_DNA"/>
</dbReference>
<name>A0A839V4V2_9GAMM</name>
<protein>
    <submittedName>
        <fullName evidence="2">Putative toxin-antitoxin system antitoxin component (TIGR02293 family)</fullName>
    </submittedName>
</protein>
<feature type="domain" description="Antitoxin Xre/MbcA/ParS-like toxin-binding" evidence="1">
    <location>
        <begin position="97"/>
        <end position="145"/>
    </location>
</feature>
<organism evidence="2 3">
    <name type="scientific">Halomonas cerina</name>
    <dbReference type="NCBI Taxonomy" id="447424"/>
    <lineage>
        <taxon>Bacteria</taxon>
        <taxon>Pseudomonadati</taxon>
        <taxon>Pseudomonadota</taxon>
        <taxon>Gammaproteobacteria</taxon>
        <taxon>Oceanospirillales</taxon>
        <taxon>Halomonadaceae</taxon>
        <taxon>Halomonas</taxon>
    </lineage>
</organism>
<dbReference type="Pfam" id="PF09722">
    <property type="entry name" value="Xre_MbcA_ParS_C"/>
    <property type="match status" value="1"/>
</dbReference>
<sequence>MDAIQDEVRETQEGIDGVSVRGEVFDDPVAFIHAVREGISGEVLKEAIDALGGNRELFVRLLETSPGNLHRFYKRENLGRGASEEVLDTLRVFRYAVKVFGDQPTALDWLQSPLPALASEKAVDLFDTFKGRQVVMQVLRKIEFGEFS</sequence>
<evidence type="ECO:0000259" key="1">
    <source>
        <dbReference type="Pfam" id="PF09722"/>
    </source>
</evidence>
<accession>A0A839V4V2</accession>
<keyword evidence="3" id="KW-1185">Reference proteome</keyword>
<dbReference type="InterPro" id="IPR024467">
    <property type="entry name" value="Xre/MbcA/ParS-like_toxin-bd"/>
</dbReference>
<evidence type="ECO:0000313" key="3">
    <source>
        <dbReference type="Proteomes" id="UP000547614"/>
    </source>
</evidence>
<reference evidence="2 3" key="1">
    <citation type="submission" date="2020-08" db="EMBL/GenBank/DDBJ databases">
        <title>Genomic Encyclopedia of Type Strains, Phase III (KMG-III): the genomes of soil and plant-associated and newly described type strains.</title>
        <authorList>
            <person name="Whitman W."/>
        </authorList>
    </citation>
    <scope>NUCLEOTIDE SEQUENCE [LARGE SCALE GENOMIC DNA]</scope>
    <source>
        <strain evidence="2 3">CECT 7282</strain>
    </source>
</reference>
<gene>
    <name evidence="2" type="ORF">FHR94_001655</name>
</gene>
<dbReference type="AlphaFoldDB" id="A0A839V4V2"/>